<dbReference type="InterPro" id="IPR012334">
    <property type="entry name" value="Pectin_lyas_fold"/>
</dbReference>
<feature type="compositionally biased region" description="Pro residues" evidence="4">
    <location>
        <begin position="3489"/>
        <end position="3500"/>
    </location>
</feature>
<sequence length="3563" mass="361531">MNRHCYRLVFSLTHGRLVPVHEGTRRRAKRGGLPGAALASLLLAAAPAGFGAGPLPAATLPKPAAEFATQGAANAAVAGATMTVTQSTPKAVLNWRQFNLSREAAVRFVQPSNGAIALNRIFDANPSVIQGRIDANGQIFLINGNGILFDRGAQINVAGLVASALDISDDIFKSGYQNITDGSPAFAYGGDLASFEKSLVRVENGANIRTASGGQVFMFAKRVENAGRIETPQGQTLLAAGAKVYLMASDDPLLRGFLVEVDPYTNRRLRDDPANNPLAFAGAPDSTVTNEKGAQGQGEIVADRGNVTLLGHAVNQQGRISATTSVNANGSVYLIARENTQAQTQPDNTQKRVAEINGTVTLGAGSVTEILPSRSTETSIDGQGFNPSQVQVVGRTILMQSGSLIQAPAGKVDLTARALADPLLVATPAARATISRIVLAPDSAIDVAGLHNVELPMERNVVSAGLFGVELADSPVQRSGVLSRKTVKFDLRKGLPAIANVQGAVDAIGRDIDERSSAGGTVNISSDGALVLREGASVDVSGGSLRYLDGFIDSTTLISAGRPFDISTAPADRIYETIATSRRFEPGYVEGTAAGKVELFARGMAVDATLLGHTTLGPLQRSAPPAGGQLVVGKPNPVNADFVVKDVELANGFGSLQRDFDLLPLTVPLGDRQAVTRLSTQPLLSGGFGSLAVYANGSISLSKAVHLDLAPKTSLALTAHEVSVAGDIVSPGGSVSLTGRATIDHLDTDAPTAMVELLPGTRVDLAGKWVNDVLDPAALKFELVAIKGGSFTASAAGTTRLGEGTLIDVSGGAWLTGTPLKQKTAAGDAGSIRLQATFPLVNPIGSIEAPAGNPLLIEGELRGYALGQAKGGKLALVTSRVSIGGAAADDTLALPAGIFSGGGFADYAIVAPNGIDIAPATRVAPRRTSWLLDGREWTRPGGSLRDFALPTLLEPELRLATGLALTADNPFVGIVELSKGSSIDADIGAAVKLVAGRQLTVAGAISAPAGTIDLAIENEKDGKPNNAIDPTAQDKAGFLPDQTIWLKPTARLLATGAARVVPDINGARQGEVFAGGTVALRASKGYVVAETGSLIDVHGGTAEIDLRQNGPGGSVLSTPVTLHSDGGSISIAAREGVLFDATLDARSGGGSASGGRFALTLDRDNVFAPATTGEQRPYPEVDRRIIVSEKGAGIPRNYRPGSDIPFSLFGTAPISAARLRASGADQIALTSDSQIVFAGEVNLSAARSITLDAPVFSAPTEPLFFQPEGIATATVSAPYVSFGNRNSLTAYQVPHLPAGGKSSLSMVADLLDIGGNVALQNIGHASFTGRSDIRLSGVVISDNASVRQSTGSLQAAGQLDFRAGQIYPTTLSSFSISTVAWTDPALAAPADTGPGATAGAGATTATTTDAAEAAAKDASAIRFARAGAADDLPLSAGGRLTVSAGRIEQGGVLRAPLGTIALSASEELALKAGSETSATAQGLLIPYGRSENGLNWVYDIATNKPVQIAAPPEKKILLTSDTLRVDPGATVDLRGGGDLYGYEFVNGLGGSRDVLASTASFAVIPGYKPSFAPYDPQFSAGYGSLKPGDQVSLSAGAGLPAGSYTLLPAHYALLPGAFAVTPVAGYADLLPGRETARNDGSAIVSGYETVAVLGQRDARSQGYLIEPAATVRKRSEYRDQFANSFFTDNAARNDLVAPRLPRDGGRLQFDAQVSRDLLGKLLMSAAGGADGALGGQLDVNAPGIYVGDTPAAVSGSLVLKPGMLSGLGAQSILLGGLRGESVDGTQAIEVGAGTVIVANGAAPLRAGEIILVAKDTVNVGSRTTIEAAPALESADAATDRPATSYSINGDSAVLRVAQGDQASFLRSGFAREGGNIMVGENTRLAGDALLLDASGDIAVGQTVRLDTKSVAVAAGRIGFGEAPAGSAGLIVRQPLLAQLQGASELAFKSYGDISFFGDVALGGEQFAALSLDAPGLVGVGSGATTIAAGRVTLHNSTGIDSADVQPGGEAQLLVEAQRRAGDAKSGDLILGEGNLALSGFAATSLGAQRTLATAGEGSANFSGDLHLQAASVGGRTGSTHRIVAAGAVDISRPDGAGASAAAGFGAALEIAGSSITQRGTIDLPAGSLTLRAIGESAGDGVLLESGSVTGAAGYNRVFHAGEQSETAVQADAGAIRLIAGPQVAAAGGNDFGGSGTGTGTTGSGAAGTGATGADTAPPASVADARHDVTIKSGARVDVSAAAAGGNAGTLELSAPAGTVAIGGEIAGAAAAGGEGGRLTLDAGRIAGLSAVVARAGSGGFDSALDLRVREGDLNLAGGDSLRAHTVRLSADTGKIDIAGRIDASGASGGTIALFAGSDLTLRGSANGGRGARLDVHASGAGKDGGSIVLGSSTGTVELATGSSIVLGAGSKGSGGTLLVRAVQNEAHDDVRVARLDSAISGASEVAVEALRVYDGVEQIAAGASSGTTLGIDEVAADAEGFMANRDAIVGRLGLPGLLLRSGVEVRASGDLSLDTPWNLAALRPGGESGYLTLRAGGNLLLGQTLSDGFASEVRSADDPNGSGFVLPTPLLDGPSWSYRLIGGADVPAADPLWVKPAPDGATGGDVVVAAQTMVRTGSGSIAIAAGRDLRIESDFASGGVDSASIYTAGRPSITVVENFVDFLAPENGGAPGFSNYANGGGGIDISAQRDVIGAATPYVPSNWLWRFGSTTLDPATGEYPFGGQPAWFPRPDKFRQNVGALAGGNVNVSAGRDVRALSAMIPTTARMDSKTPDASKLVVEGGGDLRLTAGRDIAGGQFLVSRGELRLAAGDTVGAGSTQNSAGSALAPVLLLGDAKAMVAGRQDVAIENVIDPMALPQSEENSSLGGGGNSMFSYTADSQVRVSAVAGNLDLRNEPKSFSDRVRSAPFDPLRNQPTLEEQLVLSPHPGTVKAYALDGDLTLPNGLKLFPAAMGNLELLARGSITLGDSIQMPDFDPAMLPSPTRPGADALAGIDDMARIFRGSPFSPIEHAATPIHAGDTRPVVLMSETGDIVSRTVNYSGVFPKATRIVAGRDLINFHLAAQNLAESDTTRVIAGRDIVFDETRGATGQLIANARGIEVGGPGQLQVSAGRNITLGNSQGIVTRGNLGNPALPETGASISVTVGAQARLDTARFAEQWLDPAKPTSYLPQLAEFLRAETGDASLNEATAGAAFAALPNADQVRFARSVLRLEFARAYLQPVGAPGLKRSYRDEWLKFVAAEGGNPEAPSAQLFDTFATTVLWSELKGTGRDALPEGATPGVYSRGYDALGLLGLAAPFSYNGSLSLFLSQIKTQRGGGIDILAPGGLVNGGATNLPAGFTKGSGDLGIITERGGSIRAMVRDDFLVNQSRVFTLGGGDILIWSSAGNIDAGRGSRTTISAPPPVIRLDPSTGQFIVEYPGAAQGSGIGVLLTRTDIAPGDVDLIAPVGEVNAGDAGIRAAGRVSIAAQRVIGADVIQAGGGISGVPALVPPPPPVPPAPSSADKNVAGGDEAARALAGAADQQRGLSSILTVEVLGLGSDEEDEEEKRKRRAEEEKRKARPQ</sequence>
<evidence type="ECO:0000256" key="2">
    <source>
        <dbReference type="ARBA" id="ARBA00022525"/>
    </source>
</evidence>
<accession>A0A9D7DXL8</accession>
<comment type="caution">
    <text evidence="6">The sequence shown here is derived from an EMBL/GenBank/DDBJ whole genome shotgun (WGS) entry which is preliminary data.</text>
</comment>
<organism evidence="6 7">
    <name type="scientific">Candidatus Methylophosphatis roskildensis</name>
    <dbReference type="NCBI Taxonomy" id="2899263"/>
    <lineage>
        <taxon>Bacteria</taxon>
        <taxon>Pseudomonadati</taxon>
        <taxon>Pseudomonadota</taxon>
        <taxon>Betaproteobacteria</taxon>
        <taxon>Nitrosomonadales</taxon>
        <taxon>Sterolibacteriaceae</taxon>
        <taxon>Candidatus Methylophosphatis</taxon>
    </lineage>
</organism>
<feature type="compositionally biased region" description="Basic and acidic residues" evidence="4">
    <location>
        <begin position="3552"/>
        <end position="3563"/>
    </location>
</feature>
<dbReference type="InterPro" id="IPR050909">
    <property type="entry name" value="Bact_Autotransporter_VF"/>
</dbReference>
<dbReference type="NCBIfam" id="TIGR01901">
    <property type="entry name" value="adhes_NPXG"/>
    <property type="match status" value="1"/>
</dbReference>
<dbReference type="InterPro" id="IPR021026">
    <property type="entry name" value="Filamn_hemagglutn_DUF3739"/>
</dbReference>
<dbReference type="SUPFAM" id="SSF51126">
    <property type="entry name" value="Pectin lyase-like"/>
    <property type="match status" value="1"/>
</dbReference>
<feature type="region of interest" description="Disordered" evidence="4">
    <location>
        <begin position="3488"/>
        <end position="3525"/>
    </location>
</feature>
<dbReference type="PANTHER" id="PTHR12338">
    <property type="entry name" value="AUTOTRANSPORTER"/>
    <property type="match status" value="1"/>
</dbReference>
<reference evidence="6" key="1">
    <citation type="submission" date="2020-10" db="EMBL/GenBank/DDBJ databases">
        <title>Connecting structure to function with the recovery of over 1000 high-quality activated sludge metagenome-assembled genomes encoding full-length rRNA genes using long-read sequencing.</title>
        <authorList>
            <person name="Singleton C.M."/>
            <person name="Petriglieri F."/>
            <person name="Kristensen J.M."/>
            <person name="Kirkegaard R.H."/>
            <person name="Michaelsen T.Y."/>
            <person name="Andersen M.H."/>
            <person name="Karst S.M."/>
            <person name="Dueholm M.S."/>
            <person name="Nielsen P.H."/>
            <person name="Albertsen M."/>
        </authorList>
    </citation>
    <scope>NUCLEOTIDE SEQUENCE</scope>
    <source>
        <strain evidence="6">Bjer_18-Q3-R1-45_BAT3C.347</strain>
    </source>
</reference>
<evidence type="ECO:0000313" key="6">
    <source>
        <dbReference type="EMBL" id="MBK6972706.1"/>
    </source>
</evidence>
<dbReference type="Gene3D" id="2.160.20.10">
    <property type="entry name" value="Single-stranded right-handed beta-helix, Pectin lyase-like"/>
    <property type="match status" value="1"/>
</dbReference>
<dbReference type="Proteomes" id="UP000807785">
    <property type="component" value="Unassembled WGS sequence"/>
</dbReference>
<feature type="compositionally biased region" description="Gly residues" evidence="4">
    <location>
        <begin position="2189"/>
        <end position="2210"/>
    </location>
</feature>
<evidence type="ECO:0000256" key="1">
    <source>
        <dbReference type="ARBA" id="ARBA00004613"/>
    </source>
</evidence>
<name>A0A9D7DXL8_9PROT</name>
<feature type="region of interest" description="Disordered" evidence="4">
    <location>
        <begin position="3537"/>
        <end position="3563"/>
    </location>
</feature>
<protein>
    <submittedName>
        <fullName evidence="6">Filamentous hemagglutinin family protein</fullName>
    </submittedName>
</protein>
<dbReference type="Pfam" id="PF13018">
    <property type="entry name" value="ESPR"/>
    <property type="match status" value="1"/>
</dbReference>
<gene>
    <name evidence="6" type="ORF">IPH26_07030</name>
</gene>
<dbReference type="InterPro" id="IPR011050">
    <property type="entry name" value="Pectin_lyase_fold/virulence"/>
</dbReference>
<feature type="region of interest" description="Disordered" evidence="4">
    <location>
        <begin position="2189"/>
        <end position="2221"/>
    </location>
</feature>
<dbReference type="PANTHER" id="PTHR12338:SF8">
    <property type="entry name" value="HEME_HEMOPEXIN-BINDING PROTEIN"/>
    <property type="match status" value="1"/>
</dbReference>
<keyword evidence="2" id="KW-0964">Secreted</keyword>
<dbReference type="GO" id="GO:0005576">
    <property type="term" value="C:extracellular region"/>
    <property type="evidence" value="ECO:0007669"/>
    <property type="project" value="UniProtKB-SubCell"/>
</dbReference>
<feature type="domain" description="Filamentous haemagglutinin FhaB/tRNA nuclease CdiA-like TPS" evidence="5">
    <location>
        <begin position="62"/>
        <end position="171"/>
    </location>
</feature>
<dbReference type="InterPro" id="IPR008638">
    <property type="entry name" value="FhaB/CdiA-like_TPS"/>
</dbReference>
<dbReference type="SMART" id="SM00912">
    <property type="entry name" value="Haemagg_act"/>
    <property type="match status" value="1"/>
</dbReference>
<evidence type="ECO:0000259" key="5">
    <source>
        <dbReference type="SMART" id="SM00912"/>
    </source>
</evidence>
<dbReference type="InterPro" id="IPR024973">
    <property type="entry name" value="ESPR"/>
</dbReference>
<feature type="compositionally biased region" description="Low complexity" evidence="4">
    <location>
        <begin position="3508"/>
        <end position="3525"/>
    </location>
</feature>
<comment type="subcellular location">
    <subcellularLocation>
        <location evidence="1">Secreted</location>
    </subcellularLocation>
</comment>
<keyword evidence="3" id="KW-0732">Signal</keyword>
<dbReference type="EMBL" id="JADJEV010000003">
    <property type="protein sequence ID" value="MBK6972706.1"/>
    <property type="molecule type" value="Genomic_DNA"/>
</dbReference>
<evidence type="ECO:0000256" key="4">
    <source>
        <dbReference type="SAM" id="MobiDB-lite"/>
    </source>
</evidence>
<evidence type="ECO:0000313" key="7">
    <source>
        <dbReference type="Proteomes" id="UP000807785"/>
    </source>
</evidence>
<dbReference type="Pfam" id="PF12545">
    <property type="entry name" value="DUF3739"/>
    <property type="match status" value="1"/>
</dbReference>
<proteinExistence type="predicted"/>
<evidence type="ECO:0000256" key="3">
    <source>
        <dbReference type="ARBA" id="ARBA00022729"/>
    </source>
</evidence>
<dbReference type="Pfam" id="PF05860">
    <property type="entry name" value="TPS"/>
    <property type="match status" value="1"/>
</dbReference>